<evidence type="ECO:0000313" key="2">
    <source>
        <dbReference type="Proteomes" id="UP000800039"/>
    </source>
</evidence>
<gene>
    <name evidence="1" type="ORF">K460DRAFT_101189</name>
</gene>
<dbReference type="RefSeq" id="XP_040787522.1">
    <property type="nucleotide sequence ID" value="XM_040926492.1"/>
</dbReference>
<dbReference type="AlphaFoldDB" id="A0A9P4GGT0"/>
<dbReference type="GeneID" id="63843743"/>
<dbReference type="EMBL" id="ML976616">
    <property type="protein sequence ID" value="KAF1844959.1"/>
    <property type="molecule type" value="Genomic_DNA"/>
</dbReference>
<dbReference type="OrthoDB" id="3800914at2759"/>
<name>A0A9P4GGT0_9PLEO</name>
<organism evidence="1 2">
    <name type="scientific">Cucurbitaria berberidis CBS 394.84</name>
    <dbReference type="NCBI Taxonomy" id="1168544"/>
    <lineage>
        <taxon>Eukaryota</taxon>
        <taxon>Fungi</taxon>
        <taxon>Dikarya</taxon>
        <taxon>Ascomycota</taxon>
        <taxon>Pezizomycotina</taxon>
        <taxon>Dothideomycetes</taxon>
        <taxon>Pleosporomycetidae</taxon>
        <taxon>Pleosporales</taxon>
        <taxon>Pleosporineae</taxon>
        <taxon>Cucurbitariaceae</taxon>
        <taxon>Cucurbitaria</taxon>
    </lineage>
</organism>
<proteinExistence type="predicted"/>
<evidence type="ECO:0000313" key="1">
    <source>
        <dbReference type="EMBL" id="KAF1844959.1"/>
    </source>
</evidence>
<keyword evidence="2" id="KW-1185">Reference proteome</keyword>
<accession>A0A9P4GGT0</accession>
<sequence>MRLARDLQSSGSDIVVEEDLAEMLGRARIVDNVVSSFRAEMAKPDPSITLASGIFLSRGPGPTVTRALTEPAYLSTIILCSFFVSIHEKSSLAATITHYLETLAEETPANAAKRMVPSLDSVRGTLRACENQTAAYQWHWRMQLLSAAAALGYDESEMQSTIPPVVFQGLMALLPLVQTLPEDRTVMIETGQGTCAIVVWAHLLLGLRVATRFYDRSRNKFVEIRFPSRGDLADQVFIYSNITHQNWTNKELQGVQVKPSITLFSASTKEQLIQLNVDLRMDMIHSNIRVPAMGLGQHYLDTVTMHHTGREKVMEEIRCIACSFALCMSRKMFEEPVGYGIFANANNPEYPIQTPTSKILDSACMLFGLNNHQLSSEKCEQYASLYSEAKLVDIPDAPASIRPILQEWNGLRVGSFVSLNNKWPYFNHIATELSILILAFAKVLDLEACAELPLSPRMTLISGSEIKERLSTWDGKVSFMIDQSSWFEVIALLLLGERGERVDVRTTALVSESGWSLFVSSMGDSDPAFVDASSIVIKRGTPWRNGICKQRIIDGPQSVLNYAGWTQCGTFPSTATLECATPMEFGRPKIGELNDNFVIQLLLQTTGEGKTIRWTGYRNLWSSLWTIRKTSPCHHPNRLGATLELQPGWITVTGRCSALDNANYTLVIFMTAGSPQSRWNAIHDVAPGAYQAGYEIFLRSLDSCFSCAAEEASRQPSTSYLLL</sequence>
<reference evidence="1" key="1">
    <citation type="submission" date="2020-01" db="EMBL/GenBank/DDBJ databases">
        <authorList>
            <consortium name="DOE Joint Genome Institute"/>
            <person name="Haridas S."/>
            <person name="Albert R."/>
            <person name="Binder M."/>
            <person name="Bloem J."/>
            <person name="Labutti K."/>
            <person name="Salamov A."/>
            <person name="Andreopoulos B."/>
            <person name="Baker S.E."/>
            <person name="Barry K."/>
            <person name="Bills G."/>
            <person name="Bluhm B.H."/>
            <person name="Cannon C."/>
            <person name="Castanera R."/>
            <person name="Culley D.E."/>
            <person name="Daum C."/>
            <person name="Ezra D."/>
            <person name="Gonzalez J.B."/>
            <person name="Henrissat B."/>
            <person name="Kuo A."/>
            <person name="Liang C."/>
            <person name="Lipzen A."/>
            <person name="Lutzoni F."/>
            <person name="Magnuson J."/>
            <person name="Mondo S."/>
            <person name="Nolan M."/>
            <person name="Ohm R."/>
            <person name="Pangilinan J."/>
            <person name="Park H.-J."/>
            <person name="Ramirez L."/>
            <person name="Alfaro M."/>
            <person name="Sun H."/>
            <person name="Tritt A."/>
            <person name="Yoshinaga Y."/>
            <person name="Zwiers L.-H."/>
            <person name="Turgeon B.G."/>
            <person name="Goodwin S.B."/>
            <person name="Spatafora J.W."/>
            <person name="Crous P.W."/>
            <person name="Grigoriev I.V."/>
        </authorList>
    </citation>
    <scope>NUCLEOTIDE SEQUENCE</scope>
    <source>
        <strain evidence="1">CBS 394.84</strain>
    </source>
</reference>
<protein>
    <submittedName>
        <fullName evidence="1">Uncharacterized protein</fullName>
    </submittedName>
</protein>
<dbReference type="Proteomes" id="UP000800039">
    <property type="component" value="Unassembled WGS sequence"/>
</dbReference>
<comment type="caution">
    <text evidence="1">The sequence shown here is derived from an EMBL/GenBank/DDBJ whole genome shotgun (WGS) entry which is preliminary data.</text>
</comment>